<protein>
    <submittedName>
        <fullName evidence="1">Uncharacterized protein</fullName>
    </submittedName>
</protein>
<keyword evidence="2" id="KW-1185">Reference proteome</keyword>
<dbReference type="AlphaFoldDB" id="A0A2I3FSP1"/>
<dbReference type="OMA" id="PPAPCEC"/>
<reference evidence="1" key="2">
    <citation type="submission" date="2025-08" db="UniProtKB">
        <authorList>
            <consortium name="Ensembl"/>
        </authorList>
    </citation>
    <scope>IDENTIFICATION</scope>
</reference>
<accession>A0A2I3FSP1</accession>
<dbReference type="Ensembl" id="ENSNLET00000047599.1">
    <property type="protein sequence ID" value="ENSNLEP00000024825.1"/>
    <property type="gene ID" value="ENSNLEG00000030806.1"/>
</dbReference>
<proteinExistence type="predicted"/>
<dbReference type="EMBL" id="ADFV01093384">
    <property type="status" value="NOT_ANNOTATED_CDS"/>
    <property type="molecule type" value="Genomic_DNA"/>
</dbReference>
<reference evidence="1 2" key="1">
    <citation type="submission" date="2012-10" db="EMBL/GenBank/DDBJ databases">
        <authorList>
            <consortium name="Gibbon Genome Sequencing Consortium"/>
        </authorList>
    </citation>
    <scope>NUCLEOTIDE SEQUENCE [LARGE SCALE GENOMIC DNA]</scope>
</reference>
<evidence type="ECO:0000313" key="1">
    <source>
        <dbReference type="Ensembl" id="ENSNLEP00000024825.1"/>
    </source>
</evidence>
<dbReference type="GeneTree" id="ENSGT00910000147497"/>
<sequence>MWKAELSVELFSRPRSWGPSNRTCPVLRARLGSDQEMEDVSLAEQRFLGAMAGCRGPGGTHGPPASCECCWDGPWAWLLGGTTCGQIHEFRGKGEGTETSPERQLLRLLRNPLSVTLCPGCCVVRAP</sequence>
<organism evidence="1 2">
    <name type="scientific">Nomascus leucogenys</name>
    <name type="common">Northern white-cheeked gibbon</name>
    <name type="synonym">Hylobates leucogenys</name>
    <dbReference type="NCBI Taxonomy" id="61853"/>
    <lineage>
        <taxon>Eukaryota</taxon>
        <taxon>Metazoa</taxon>
        <taxon>Chordata</taxon>
        <taxon>Craniata</taxon>
        <taxon>Vertebrata</taxon>
        <taxon>Euteleostomi</taxon>
        <taxon>Mammalia</taxon>
        <taxon>Eutheria</taxon>
        <taxon>Euarchontoglires</taxon>
        <taxon>Primates</taxon>
        <taxon>Haplorrhini</taxon>
        <taxon>Catarrhini</taxon>
        <taxon>Hylobatidae</taxon>
        <taxon>Nomascus</taxon>
    </lineage>
</organism>
<name>A0A2I3FSP1_NOMLE</name>
<reference evidence="1" key="3">
    <citation type="submission" date="2025-09" db="UniProtKB">
        <authorList>
            <consortium name="Ensembl"/>
        </authorList>
    </citation>
    <scope>IDENTIFICATION</scope>
</reference>
<dbReference type="InParanoid" id="A0A2I3FSP1"/>
<evidence type="ECO:0000313" key="2">
    <source>
        <dbReference type="Proteomes" id="UP000001073"/>
    </source>
</evidence>
<dbReference type="Proteomes" id="UP000001073">
    <property type="component" value="Chromosome 22a"/>
</dbReference>